<dbReference type="AlphaFoldDB" id="A0A9P0CQT0"/>
<accession>A0A9P0CQT0</accession>
<organism evidence="1 2">
    <name type="scientific">Psylliodes chrysocephalus</name>
    <dbReference type="NCBI Taxonomy" id="3402493"/>
    <lineage>
        <taxon>Eukaryota</taxon>
        <taxon>Metazoa</taxon>
        <taxon>Ecdysozoa</taxon>
        <taxon>Arthropoda</taxon>
        <taxon>Hexapoda</taxon>
        <taxon>Insecta</taxon>
        <taxon>Pterygota</taxon>
        <taxon>Neoptera</taxon>
        <taxon>Endopterygota</taxon>
        <taxon>Coleoptera</taxon>
        <taxon>Polyphaga</taxon>
        <taxon>Cucujiformia</taxon>
        <taxon>Chrysomeloidea</taxon>
        <taxon>Chrysomelidae</taxon>
        <taxon>Galerucinae</taxon>
        <taxon>Alticini</taxon>
        <taxon>Psylliodes</taxon>
    </lineage>
</organism>
<name>A0A9P0CQT0_9CUCU</name>
<reference evidence="1" key="1">
    <citation type="submission" date="2022-01" db="EMBL/GenBank/DDBJ databases">
        <authorList>
            <person name="King R."/>
        </authorList>
    </citation>
    <scope>NUCLEOTIDE SEQUENCE</scope>
</reference>
<keyword evidence="2" id="KW-1185">Reference proteome</keyword>
<dbReference type="PANTHER" id="PTHR33198">
    <property type="entry name" value="ANK_REP_REGION DOMAIN-CONTAINING PROTEIN-RELATED"/>
    <property type="match status" value="1"/>
</dbReference>
<dbReference type="Proteomes" id="UP001153636">
    <property type="component" value="Chromosome 2"/>
</dbReference>
<evidence type="ECO:0000313" key="2">
    <source>
        <dbReference type="Proteomes" id="UP001153636"/>
    </source>
</evidence>
<sequence length="162" mass="18875">MSFKQPEQFNPGEYCAQSWEKWRQSFELFMDAEDLNSKPVRRQRSTLPYVLGPIGLELYNTFVFVDEEGEKLAGDAISVEIILDSFSQHYKPFKNVTYARYKLFSEKQKVDQTIDEFVTILKVLAKEWELGALTEDLMTHCIIVGVLDEKLKSRLPNLDQIK</sequence>
<protein>
    <submittedName>
        <fullName evidence="1">Uncharacterized protein</fullName>
    </submittedName>
</protein>
<dbReference type="EMBL" id="OV651814">
    <property type="protein sequence ID" value="CAH1106216.1"/>
    <property type="molecule type" value="Genomic_DNA"/>
</dbReference>
<evidence type="ECO:0000313" key="1">
    <source>
        <dbReference type="EMBL" id="CAH1106216.1"/>
    </source>
</evidence>
<gene>
    <name evidence="1" type="ORF">PSYICH_LOCUS7378</name>
</gene>
<proteinExistence type="predicted"/>
<dbReference type="OrthoDB" id="8061005at2759"/>